<feature type="compositionally biased region" description="Pro residues" evidence="1">
    <location>
        <begin position="474"/>
        <end position="488"/>
    </location>
</feature>
<evidence type="ECO:0000313" key="5">
    <source>
        <dbReference type="Proteomes" id="UP000011087"/>
    </source>
</evidence>
<protein>
    <recommendedName>
        <fullName evidence="2">PH domain-containing protein</fullName>
    </recommendedName>
</protein>
<evidence type="ECO:0000256" key="1">
    <source>
        <dbReference type="SAM" id="MobiDB-lite"/>
    </source>
</evidence>
<dbReference type="InterPro" id="IPR011993">
    <property type="entry name" value="PH-like_dom_sf"/>
</dbReference>
<feature type="domain" description="PH" evidence="2">
    <location>
        <begin position="537"/>
        <end position="644"/>
    </location>
</feature>
<organism evidence="3">
    <name type="scientific">Guillardia theta (strain CCMP2712)</name>
    <name type="common">Cryptophyte</name>
    <dbReference type="NCBI Taxonomy" id="905079"/>
    <lineage>
        <taxon>Eukaryota</taxon>
        <taxon>Cryptophyceae</taxon>
        <taxon>Pyrenomonadales</taxon>
        <taxon>Geminigeraceae</taxon>
        <taxon>Guillardia</taxon>
    </lineage>
</organism>
<dbReference type="RefSeq" id="XP_005838024.1">
    <property type="nucleotide sequence ID" value="XM_005837967.1"/>
</dbReference>
<dbReference type="SUPFAM" id="SSF50729">
    <property type="entry name" value="PH domain-like"/>
    <property type="match status" value="1"/>
</dbReference>
<dbReference type="Gene3D" id="2.30.29.30">
    <property type="entry name" value="Pleckstrin-homology domain (PH domain)/Phosphotyrosine-binding domain (PTB)"/>
    <property type="match status" value="1"/>
</dbReference>
<sequence>MGFLKRLFKGRKSDSHPDRLLDGHTSHDAPPSLPQGRSSLPQATSLRSASSGNGSRAADDSAEYHESISYDIPYGYDIPQPQINTQKLNEVASMYPVNPQKAISKATHANGLPPKANGREPFALYNPPTQEIHSTVVCNLGELEAQSPLIHDYQVKIRKEEVRIKQQRVFKGRYEKKNENNIENGNGNDIFNRYTPPQGIQNVDILSRPIGSNGPVIENSWNGNRTVPLSPMVRLNNSSNQTYVNKEEATSLPKLDLEVKNVYTLLKPTASPPLKQTKTSAFVIPDLQADEADSEFEVVNPVEPAWSSETNNHVSVGAAWKPGSSSNSVIPAEPPRRISILNEDVPLQTQWKSTPAPSYPVQDSHALQPSAMPVPANGLRADGGPVLSSGHAIDLSRGAFSSSMPVLNEGMTAVGAHSHSFTMGHQVPHREADQFDEIPTDIPVASSARVDQLYQPYQLEGLQEPEHTSYAPAPSNPAVPPAVPPSHPEPQFSPSHLASQQGHQLAPHGQEAHYMSSAPKSPSMSVSSLEDRAAFPGSLMAGHLARLQKKQKEWHDHFCVLICKQHDIDFAYLLELYHDRHAAERDEKVEKVHVTNATIQFVQGTVFTVKTTGELNKKGTTHFLSANSVDETKAWLGAFELVPGAHVSWVGKDGSTLS</sequence>
<feature type="compositionally biased region" description="Polar residues" evidence="1">
    <location>
        <begin position="492"/>
        <end position="503"/>
    </location>
</feature>
<feature type="compositionally biased region" description="Basic residues" evidence="1">
    <location>
        <begin position="1"/>
        <end position="10"/>
    </location>
</feature>
<feature type="compositionally biased region" description="Low complexity" evidence="1">
    <location>
        <begin position="515"/>
        <end position="528"/>
    </location>
</feature>
<dbReference type="PROSITE" id="PS50003">
    <property type="entry name" value="PH_DOMAIN"/>
    <property type="match status" value="1"/>
</dbReference>
<evidence type="ECO:0000313" key="4">
    <source>
        <dbReference type="EnsemblProtists" id="EKX51044"/>
    </source>
</evidence>
<dbReference type="EMBL" id="JH992976">
    <property type="protein sequence ID" value="EKX51044.1"/>
    <property type="molecule type" value="Genomic_DNA"/>
</dbReference>
<dbReference type="AlphaFoldDB" id="L1JRV5"/>
<accession>L1JRV5</accession>
<dbReference type="PaxDb" id="55529-EKX51044"/>
<reference evidence="3 5" key="1">
    <citation type="journal article" date="2012" name="Nature">
        <title>Algal genomes reveal evolutionary mosaicism and the fate of nucleomorphs.</title>
        <authorList>
            <consortium name="DOE Joint Genome Institute"/>
            <person name="Curtis B.A."/>
            <person name="Tanifuji G."/>
            <person name="Burki F."/>
            <person name="Gruber A."/>
            <person name="Irimia M."/>
            <person name="Maruyama S."/>
            <person name="Arias M.C."/>
            <person name="Ball S.G."/>
            <person name="Gile G.H."/>
            <person name="Hirakawa Y."/>
            <person name="Hopkins J.F."/>
            <person name="Kuo A."/>
            <person name="Rensing S.A."/>
            <person name="Schmutz J."/>
            <person name="Symeonidi A."/>
            <person name="Elias M."/>
            <person name="Eveleigh R.J."/>
            <person name="Herman E.K."/>
            <person name="Klute M.J."/>
            <person name="Nakayama T."/>
            <person name="Obornik M."/>
            <person name="Reyes-Prieto A."/>
            <person name="Armbrust E.V."/>
            <person name="Aves S.J."/>
            <person name="Beiko R.G."/>
            <person name="Coutinho P."/>
            <person name="Dacks J.B."/>
            <person name="Durnford D.G."/>
            <person name="Fast N.M."/>
            <person name="Green B.R."/>
            <person name="Grisdale C.J."/>
            <person name="Hempel F."/>
            <person name="Henrissat B."/>
            <person name="Hoppner M.P."/>
            <person name="Ishida K."/>
            <person name="Kim E."/>
            <person name="Koreny L."/>
            <person name="Kroth P.G."/>
            <person name="Liu Y."/>
            <person name="Malik S.B."/>
            <person name="Maier U.G."/>
            <person name="McRose D."/>
            <person name="Mock T."/>
            <person name="Neilson J.A."/>
            <person name="Onodera N.T."/>
            <person name="Poole A.M."/>
            <person name="Pritham E.J."/>
            <person name="Richards T.A."/>
            <person name="Rocap G."/>
            <person name="Roy S.W."/>
            <person name="Sarai C."/>
            <person name="Schaack S."/>
            <person name="Shirato S."/>
            <person name="Slamovits C.H."/>
            <person name="Spencer D.F."/>
            <person name="Suzuki S."/>
            <person name="Worden A.Z."/>
            <person name="Zauner S."/>
            <person name="Barry K."/>
            <person name="Bell C."/>
            <person name="Bharti A.K."/>
            <person name="Crow J.A."/>
            <person name="Grimwood J."/>
            <person name="Kramer R."/>
            <person name="Lindquist E."/>
            <person name="Lucas S."/>
            <person name="Salamov A."/>
            <person name="McFadden G.I."/>
            <person name="Lane C.E."/>
            <person name="Keeling P.J."/>
            <person name="Gray M.W."/>
            <person name="Grigoriev I.V."/>
            <person name="Archibald J.M."/>
        </authorList>
    </citation>
    <scope>NUCLEOTIDE SEQUENCE</scope>
    <source>
        <strain evidence="3 5">CCMP2712</strain>
    </source>
</reference>
<dbReference type="EnsemblProtists" id="EKX51044">
    <property type="protein sequence ID" value="EKX51044"/>
    <property type="gene ID" value="GUITHDRAFT_102967"/>
</dbReference>
<feature type="compositionally biased region" description="Low complexity" evidence="1">
    <location>
        <begin position="45"/>
        <end position="56"/>
    </location>
</feature>
<dbReference type="InterPro" id="IPR001849">
    <property type="entry name" value="PH_domain"/>
</dbReference>
<name>L1JRV5_GUITC</name>
<proteinExistence type="predicted"/>
<dbReference type="HOGENOM" id="CLU_417068_0_0_1"/>
<dbReference type="GeneID" id="17307899"/>
<evidence type="ECO:0000313" key="3">
    <source>
        <dbReference type="EMBL" id="EKX51044.1"/>
    </source>
</evidence>
<evidence type="ECO:0000259" key="2">
    <source>
        <dbReference type="PROSITE" id="PS50003"/>
    </source>
</evidence>
<feature type="region of interest" description="Disordered" evidence="1">
    <location>
        <begin position="466"/>
        <end position="529"/>
    </location>
</feature>
<reference evidence="4" key="3">
    <citation type="submission" date="2016-03" db="UniProtKB">
        <authorList>
            <consortium name="EnsemblProtists"/>
        </authorList>
    </citation>
    <scope>IDENTIFICATION</scope>
</reference>
<dbReference type="SMART" id="SM00233">
    <property type="entry name" value="PH"/>
    <property type="match status" value="1"/>
</dbReference>
<gene>
    <name evidence="3" type="ORF">GUITHDRAFT_102967</name>
</gene>
<reference evidence="5" key="2">
    <citation type="submission" date="2012-11" db="EMBL/GenBank/DDBJ databases">
        <authorList>
            <person name="Kuo A."/>
            <person name="Curtis B.A."/>
            <person name="Tanifuji G."/>
            <person name="Burki F."/>
            <person name="Gruber A."/>
            <person name="Irimia M."/>
            <person name="Maruyama S."/>
            <person name="Arias M.C."/>
            <person name="Ball S.G."/>
            <person name="Gile G.H."/>
            <person name="Hirakawa Y."/>
            <person name="Hopkins J.F."/>
            <person name="Rensing S.A."/>
            <person name="Schmutz J."/>
            <person name="Symeonidi A."/>
            <person name="Elias M."/>
            <person name="Eveleigh R.J."/>
            <person name="Herman E.K."/>
            <person name="Klute M.J."/>
            <person name="Nakayama T."/>
            <person name="Obornik M."/>
            <person name="Reyes-Prieto A."/>
            <person name="Armbrust E.V."/>
            <person name="Aves S.J."/>
            <person name="Beiko R.G."/>
            <person name="Coutinho P."/>
            <person name="Dacks J.B."/>
            <person name="Durnford D.G."/>
            <person name="Fast N.M."/>
            <person name="Green B.R."/>
            <person name="Grisdale C."/>
            <person name="Hempe F."/>
            <person name="Henrissat B."/>
            <person name="Hoppner M.P."/>
            <person name="Ishida K.-I."/>
            <person name="Kim E."/>
            <person name="Koreny L."/>
            <person name="Kroth P.G."/>
            <person name="Liu Y."/>
            <person name="Malik S.-B."/>
            <person name="Maier U.G."/>
            <person name="McRose D."/>
            <person name="Mock T."/>
            <person name="Neilson J.A."/>
            <person name="Onodera N.T."/>
            <person name="Poole A.M."/>
            <person name="Pritham E.J."/>
            <person name="Richards T.A."/>
            <person name="Rocap G."/>
            <person name="Roy S.W."/>
            <person name="Sarai C."/>
            <person name="Schaack S."/>
            <person name="Shirato S."/>
            <person name="Slamovits C.H."/>
            <person name="Spencer D.F."/>
            <person name="Suzuki S."/>
            <person name="Worden A.Z."/>
            <person name="Zauner S."/>
            <person name="Barry K."/>
            <person name="Bell C."/>
            <person name="Bharti A.K."/>
            <person name="Crow J.A."/>
            <person name="Grimwood J."/>
            <person name="Kramer R."/>
            <person name="Lindquist E."/>
            <person name="Lucas S."/>
            <person name="Salamov A."/>
            <person name="McFadden G.I."/>
            <person name="Lane C.E."/>
            <person name="Keeling P.J."/>
            <person name="Gray M.W."/>
            <person name="Grigoriev I.V."/>
            <person name="Archibald J.M."/>
        </authorList>
    </citation>
    <scope>NUCLEOTIDE SEQUENCE</scope>
    <source>
        <strain evidence="5">CCMP2712</strain>
    </source>
</reference>
<feature type="region of interest" description="Disordered" evidence="1">
    <location>
        <begin position="1"/>
        <end position="62"/>
    </location>
</feature>
<feature type="compositionally biased region" description="Polar residues" evidence="1">
    <location>
        <begin position="35"/>
        <end position="44"/>
    </location>
</feature>
<dbReference type="Proteomes" id="UP000011087">
    <property type="component" value="Unassembled WGS sequence"/>
</dbReference>
<dbReference type="KEGG" id="gtt:GUITHDRAFT_102967"/>
<feature type="compositionally biased region" description="Basic and acidic residues" evidence="1">
    <location>
        <begin position="11"/>
        <end position="27"/>
    </location>
</feature>
<keyword evidence="5" id="KW-1185">Reference proteome</keyword>